<dbReference type="EMBL" id="JALMLT010000003">
    <property type="protein sequence ID" value="MDT8759369.1"/>
    <property type="molecule type" value="Genomic_DNA"/>
</dbReference>
<evidence type="ECO:0000313" key="2">
    <source>
        <dbReference type="EMBL" id="MDT8759369.1"/>
    </source>
</evidence>
<name>A0ABU3N690_9SPHN</name>
<evidence type="ECO:0000256" key="1">
    <source>
        <dbReference type="SAM" id="MobiDB-lite"/>
    </source>
</evidence>
<reference evidence="2" key="1">
    <citation type="submission" date="2022-04" db="EMBL/GenBank/DDBJ databases">
        <title>Tomato heritable bacteria conferring resistance against bacterial wilt.</title>
        <authorList>
            <person name="Yin J."/>
        </authorList>
    </citation>
    <scope>NUCLEOTIDE SEQUENCE</scope>
    <source>
        <strain evidence="2">Cra20</strain>
    </source>
</reference>
<organism evidence="2">
    <name type="scientific">Sphingomonas psychrotolerans</name>
    <dbReference type="NCBI Taxonomy" id="1327635"/>
    <lineage>
        <taxon>Bacteria</taxon>
        <taxon>Pseudomonadati</taxon>
        <taxon>Pseudomonadota</taxon>
        <taxon>Alphaproteobacteria</taxon>
        <taxon>Sphingomonadales</taxon>
        <taxon>Sphingomonadaceae</taxon>
        <taxon>Sphingomonas</taxon>
    </lineage>
</organism>
<comment type="caution">
    <text evidence="2">The sequence shown here is derived from an EMBL/GenBank/DDBJ whole genome shotgun (WGS) entry which is preliminary data.</text>
</comment>
<protein>
    <submittedName>
        <fullName evidence="2">Uncharacterized protein</fullName>
    </submittedName>
</protein>
<gene>
    <name evidence="2" type="ORF">MZO42_11735</name>
</gene>
<accession>A0ABU3N690</accession>
<sequence>MADQRTSGSFAPDATDEGIPNPFQGRATCLLLGKHARGRGKQCQKCERAKCNGFHDITSSQKGAIIENYSRAADMTSSPHRRTSNQQAVKSSEDLLKVIDEQVRI</sequence>
<proteinExistence type="predicted"/>
<feature type="region of interest" description="Disordered" evidence="1">
    <location>
        <begin position="1"/>
        <end position="22"/>
    </location>
</feature>